<evidence type="ECO:0000256" key="2">
    <source>
        <dbReference type="ARBA" id="ARBA00022723"/>
    </source>
</evidence>
<dbReference type="SUPFAM" id="SSF48613">
    <property type="entry name" value="Heme oxygenase-like"/>
    <property type="match status" value="1"/>
</dbReference>
<dbReference type="EMBL" id="MU069532">
    <property type="protein sequence ID" value="KAF5839797.1"/>
    <property type="molecule type" value="Genomic_DNA"/>
</dbReference>
<evidence type="ECO:0000256" key="4">
    <source>
        <dbReference type="SAM" id="MobiDB-lite"/>
    </source>
</evidence>
<keyword evidence="7" id="KW-1185">Reference proteome</keyword>
<feature type="transmembrane region" description="Helical" evidence="5">
    <location>
        <begin position="241"/>
        <end position="259"/>
    </location>
</feature>
<reference evidence="6" key="1">
    <citation type="submission" date="2017-08" db="EMBL/GenBank/DDBJ databases">
        <authorList>
            <person name="Polle J.E."/>
            <person name="Barry K."/>
            <person name="Cushman J."/>
            <person name="Schmutz J."/>
            <person name="Tran D."/>
            <person name="Hathwaick L.T."/>
            <person name="Yim W.C."/>
            <person name="Jenkins J."/>
            <person name="Mckie-Krisberg Z.M."/>
            <person name="Prochnik S."/>
            <person name="Lindquist E."/>
            <person name="Dockter R.B."/>
            <person name="Adam C."/>
            <person name="Molina H."/>
            <person name="Bunkerborg J."/>
            <person name="Jin E."/>
            <person name="Buchheim M."/>
            <person name="Magnuson J."/>
        </authorList>
    </citation>
    <scope>NUCLEOTIDE SEQUENCE</scope>
    <source>
        <strain evidence="6">CCAP 19/18</strain>
    </source>
</reference>
<dbReference type="InterPro" id="IPR016084">
    <property type="entry name" value="Haem_Oase-like_multi-hlx"/>
</dbReference>
<comment type="caution">
    <text evidence="6">The sequence shown here is derived from an EMBL/GenBank/DDBJ whole genome shotgun (WGS) entry which is preliminary data.</text>
</comment>
<dbReference type="Proteomes" id="UP000815325">
    <property type="component" value="Unassembled WGS sequence"/>
</dbReference>
<keyword evidence="5" id="KW-0472">Membrane</keyword>
<evidence type="ECO:0000313" key="6">
    <source>
        <dbReference type="EMBL" id="KAF5839797.1"/>
    </source>
</evidence>
<organism evidence="6 7">
    <name type="scientific">Dunaliella salina</name>
    <name type="common">Green alga</name>
    <name type="synonym">Protococcus salinus</name>
    <dbReference type="NCBI Taxonomy" id="3046"/>
    <lineage>
        <taxon>Eukaryota</taxon>
        <taxon>Viridiplantae</taxon>
        <taxon>Chlorophyta</taxon>
        <taxon>core chlorophytes</taxon>
        <taxon>Chlorophyceae</taxon>
        <taxon>CS clade</taxon>
        <taxon>Chlamydomonadales</taxon>
        <taxon>Dunaliellaceae</taxon>
        <taxon>Dunaliella</taxon>
    </lineage>
</organism>
<evidence type="ECO:0000256" key="1">
    <source>
        <dbReference type="ARBA" id="ARBA00022617"/>
    </source>
</evidence>
<dbReference type="PANTHER" id="PTHR10720:SF0">
    <property type="entry name" value="HEME OXYGENASE"/>
    <property type="match status" value="1"/>
</dbReference>
<dbReference type="CDD" id="cd19165">
    <property type="entry name" value="HemeO"/>
    <property type="match status" value="1"/>
</dbReference>
<gene>
    <name evidence="6" type="ORF">DUNSADRAFT_18560</name>
</gene>
<evidence type="ECO:0000313" key="7">
    <source>
        <dbReference type="Proteomes" id="UP000815325"/>
    </source>
</evidence>
<dbReference type="Pfam" id="PF01126">
    <property type="entry name" value="Heme_oxygenase"/>
    <property type="match status" value="1"/>
</dbReference>
<keyword evidence="1" id="KW-0349">Heme</keyword>
<protein>
    <submittedName>
        <fullName evidence="6">Heme oxygenase</fullName>
    </submittedName>
</protein>
<evidence type="ECO:0000256" key="3">
    <source>
        <dbReference type="ARBA" id="ARBA00023004"/>
    </source>
</evidence>
<name>A0ABQ7GYW5_DUNSA</name>
<dbReference type="Gene3D" id="1.20.910.10">
    <property type="entry name" value="Heme oxygenase-like"/>
    <property type="match status" value="1"/>
</dbReference>
<dbReference type="PANTHER" id="PTHR10720">
    <property type="entry name" value="HEME OXYGENASE"/>
    <property type="match status" value="1"/>
</dbReference>
<keyword evidence="2" id="KW-0479">Metal-binding</keyword>
<keyword evidence="5" id="KW-1133">Transmembrane helix</keyword>
<evidence type="ECO:0000256" key="5">
    <source>
        <dbReference type="SAM" id="Phobius"/>
    </source>
</evidence>
<keyword evidence="5" id="KW-0812">Transmembrane</keyword>
<sequence>MVVESKEPPSPQPPTLTEDLRKTSKTAHGISDALTNARIIVVFTDRELYGRAISCFMHIFSCIEELLPGALESRKELAPFKDVLRESALFRAEAYKQDLQFYLGPDWQARVTPTPEVASYLQYLRGLKSQPLLLLTHAYTQYLAMASGGQIIARMARRQMQLPQEHGTKAFEFGPAVNASELKLGLKCRMDSLGEVLSDDERQQILREHLKVFSYNNAIIGSFPIGWWASARGFVLLVPPMTRYTLLLLAVAVPAFWLANKKA</sequence>
<keyword evidence="3" id="KW-0408">Iron</keyword>
<dbReference type="InterPro" id="IPR016053">
    <property type="entry name" value="Haem_Oase-like"/>
</dbReference>
<dbReference type="PRINTS" id="PR00088">
    <property type="entry name" value="HAEMOXYGNASE"/>
</dbReference>
<dbReference type="InterPro" id="IPR002051">
    <property type="entry name" value="Haem_Oase"/>
</dbReference>
<feature type="region of interest" description="Disordered" evidence="4">
    <location>
        <begin position="1"/>
        <end position="23"/>
    </location>
</feature>
<feature type="transmembrane region" description="Helical" evidence="5">
    <location>
        <begin position="212"/>
        <end position="229"/>
    </location>
</feature>
<accession>A0ABQ7GYW5</accession>
<proteinExistence type="predicted"/>